<dbReference type="Gene3D" id="3.30.300.30">
    <property type="match status" value="2"/>
</dbReference>
<dbReference type="InterPro" id="IPR020806">
    <property type="entry name" value="PKS_PP-bd"/>
</dbReference>
<dbReference type="GO" id="GO:0017000">
    <property type="term" value="P:antibiotic biosynthetic process"/>
    <property type="evidence" value="ECO:0007669"/>
    <property type="project" value="UniProtKB-ARBA"/>
</dbReference>
<dbReference type="SUPFAM" id="SSF56801">
    <property type="entry name" value="Acetyl-CoA synthetase-like"/>
    <property type="match status" value="2"/>
</dbReference>
<evidence type="ECO:0000256" key="1">
    <source>
        <dbReference type="ARBA" id="ARBA00001957"/>
    </source>
</evidence>
<dbReference type="InterPro" id="IPR001242">
    <property type="entry name" value="Condensation_dom"/>
</dbReference>
<feature type="domain" description="Carrier" evidence="6">
    <location>
        <begin position="1581"/>
        <end position="1656"/>
    </location>
</feature>
<dbReference type="PROSITE" id="PS50075">
    <property type="entry name" value="CARRIER"/>
    <property type="match status" value="2"/>
</dbReference>
<proteinExistence type="inferred from homology"/>
<dbReference type="GO" id="GO:0008610">
    <property type="term" value="P:lipid biosynthetic process"/>
    <property type="evidence" value="ECO:0007669"/>
    <property type="project" value="UniProtKB-ARBA"/>
</dbReference>
<dbReference type="InterPro" id="IPR009081">
    <property type="entry name" value="PP-bd_ACP"/>
</dbReference>
<evidence type="ECO:0000256" key="5">
    <source>
        <dbReference type="SAM" id="MobiDB-lite"/>
    </source>
</evidence>
<dbReference type="InterPro" id="IPR045851">
    <property type="entry name" value="AMP-bd_C_sf"/>
</dbReference>
<dbReference type="FunFam" id="3.30.300.30:FF:000010">
    <property type="entry name" value="Enterobactin synthetase component F"/>
    <property type="match status" value="2"/>
</dbReference>
<keyword evidence="4" id="KW-0597">Phosphoprotein</keyword>
<dbReference type="InterPro" id="IPR023213">
    <property type="entry name" value="CAT-like_dom_sf"/>
</dbReference>
<dbReference type="FunFam" id="3.40.50.980:FF:000001">
    <property type="entry name" value="Non-ribosomal peptide synthetase"/>
    <property type="match status" value="2"/>
</dbReference>
<dbReference type="STRING" id="1355015.LK06_002700"/>
<dbReference type="FunFam" id="1.10.1200.10:FF:000016">
    <property type="entry name" value="Non-ribosomal peptide synthase"/>
    <property type="match status" value="1"/>
</dbReference>
<dbReference type="Gene3D" id="3.40.50.980">
    <property type="match status" value="4"/>
</dbReference>
<dbReference type="InterPro" id="IPR029058">
    <property type="entry name" value="AB_hydrolase_fold"/>
</dbReference>
<feature type="domain" description="Carrier" evidence="6">
    <location>
        <begin position="528"/>
        <end position="603"/>
    </location>
</feature>
<gene>
    <name evidence="7" type="ORF">LK07_03785</name>
</gene>
<dbReference type="GO" id="GO:0031177">
    <property type="term" value="F:phosphopantetheine binding"/>
    <property type="evidence" value="ECO:0007669"/>
    <property type="project" value="InterPro"/>
</dbReference>
<dbReference type="InterPro" id="IPR006162">
    <property type="entry name" value="Ppantetheine_attach_site"/>
</dbReference>
<evidence type="ECO:0000256" key="3">
    <source>
        <dbReference type="ARBA" id="ARBA00022450"/>
    </source>
</evidence>
<comment type="similarity">
    <text evidence="2">Belongs to the ATP-dependent AMP-binding enzyme family.</text>
</comment>
<dbReference type="Pfam" id="PF13193">
    <property type="entry name" value="AMP-binding_C"/>
    <property type="match status" value="2"/>
</dbReference>
<dbReference type="InterPro" id="IPR025110">
    <property type="entry name" value="AMP-bd_C"/>
</dbReference>
<dbReference type="PANTHER" id="PTHR45527">
    <property type="entry name" value="NONRIBOSOMAL PEPTIDE SYNTHETASE"/>
    <property type="match status" value="1"/>
</dbReference>
<dbReference type="Pfam" id="PF00501">
    <property type="entry name" value="AMP-binding"/>
    <property type="match status" value="2"/>
</dbReference>
<dbReference type="Gene3D" id="3.30.559.10">
    <property type="entry name" value="Chloramphenicol acetyltransferase-like domain"/>
    <property type="match status" value="1"/>
</dbReference>
<feature type="region of interest" description="Disordered" evidence="5">
    <location>
        <begin position="1651"/>
        <end position="1673"/>
    </location>
</feature>
<reference evidence="7 8" key="1">
    <citation type="submission" date="2017-07" db="EMBL/GenBank/DDBJ databases">
        <title>Genome sequence of Streptomyces pluripotens MUSC 137T.</title>
        <authorList>
            <person name="Ser H.-L."/>
            <person name="Lee L.-H."/>
        </authorList>
    </citation>
    <scope>NUCLEOTIDE SEQUENCE [LARGE SCALE GENOMIC DNA]</scope>
    <source>
        <strain evidence="7 8">MUSC 137</strain>
    </source>
</reference>
<dbReference type="NCBIfam" id="TIGR01733">
    <property type="entry name" value="AA-adenyl-dom"/>
    <property type="match status" value="2"/>
</dbReference>
<dbReference type="GO" id="GO:0005829">
    <property type="term" value="C:cytosol"/>
    <property type="evidence" value="ECO:0007669"/>
    <property type="project" value="TreeGrafter"/>
</dbReference>
<dbReference type="GO" id="GO:0003824">
    <property type="term" value="F:catalytic activity"/>
    <property type="evidence" value="ECO:0007669"/>
    <property type="project" value="InterPro"/>
</dbReference>
<organism evidence="7 8">
    <name type="scientific">Streptomyces pluripotens</name>
    <dbReference type="NCBI Taxonomy" id="1355015"/>
    <lineage>
        <taxon>Bacteria</taxon>
        <taxon>Bacillati</taxon>
        <taxon>Actinomycetota</taxon>
        <taxon>Actinomycetes</taxon>
        <taxon>Kitasatosporales</taxon>
        <taxon>Streptomycetaceae</taxon>
        <taxon>Streptomyces</taxon>
    </lineage>
</organism>
<keyword evidence="8" id="KW-1185">Reference proteome</keyword>
<dbReference type="Pfam" id="PF00668">
    <property type="entry name" value="Condensation"/>
    <property type="match status" value="1"/>
</dbReference>
<evidence type="ECO:0000256" key="2">
    <source>
        <dbReference type="ARBA" id="ARBA00006432"/>
    </source>
</evidence>
<protein>
    <submittedName>
        <fullName evidence="7">Non-ribosomal peptide synthetase</fullName>
    </submittedName>
</protein>
<dbReference type="SMART" id="SM00823">
    <property type="entry name" value="PKS_PP"/>
    <property type="match status" value="2"/>
</dbReference>
<dbReference type="PANTHER" id="PTHR45527:SF1">
    <property type="entry name" value="FATTY ACID SYNTHASE"/>
    <property type="match status" value="1"/>
</dbReference>
<dbReference type="EMBL" id="CP022433">
    <property type="protein sequence ID" value="ASN23294.1"/>
    <property type="molecule type" value="Genomic_DNA"/>
</dbReference>
<dbReference type="FunFam" id="2.30.38.10:FF:000001">
    <property type="entry name" value="Non-ribosomal peptide synthetase PvdI"/>
    <property type="match status" value="2"/>
</dbReference>
<dbReference type="OrthoDB" id="2472181at2"/>
<dbReference type="PROSITE" id="PS00455">
    <property type="entry name" value="AMP_BINDING"/>
    <property type="match status" value="2"/>
</dbReference>
<dbReference type="GO" id="GO:0044550">
    <property type="term" value="P:secondary metabolite biosynthetic process"/>
    <property type="evidence" value="ECO:0007669"/>
    <property type="project" value="UniProtKB-ARBA"/>
</dbReference>
<dbReference type="Gene3D" id="1.10.1200.10">
    <property type="entry name" value="ACP-like"/>
    <property type="match status" value="1"/>
</dbReference>
<dbReference type="InterPro" id="IPR036736">
    <property type="entry name" value="ACP-like_sf"/>
</dbReference>
<evidence type="ECO:0000259" key="6">
    <source>
        <dbReference type="PROSITE" id="PS50075"/>
    </source>
</evidence>
<sequence length="1673" mass="177628">MTEMGLQPESVVSGWNDMARDVTVTVLPELFTAQVARTPDAVALVCAGVSWTYAELDARSNRQARYLVEAGAGPEWLVAVVLPRSPEMVAAVLAVTKAGAAYLPIDPGYPADRIEFMLTDAAPGLLITDRATSAGLPDVTGVTVIHVDDPQVITAVAELPDSSVGDADRPAPLLPAHPAYVIYTSGSTGRPKGVVVSHRGLASLSAFLIGTLGIGPESRVGHVASLSFDAAVMELVMSLPAGAALVLPEQRQLAGEVLADALRGLRATHALVGPASLSGATPEQLPELECLVVGGEACPGEVAAEWSADRRMFNAYGPTEATVCTTMSGPLSGGDAPPIGKPIWNARSYVLDARLEPVPPGVAGELYLAGPCLARGYLNQPGLTAQRFVACPFGSGERMYRTGDLVSWREDGELEYRGRVDEQVQVHGFRIEPGEIEAVLAAQPGVARAVVVAREDRPGDRRLVGYVVPAAGSQLDPVAIRAAAAQVLPVHMVPVAVVMLDALPLSANGKLDRKALPAPVFAGGAGREPSTPAEGILRELFAQVLGVERVGVEDSFFDLGGHSLLVARLISRVRSVLGVELEIRTVFDHPTVESLARSLDETGEAWPALVRVDRPKRLPLSFSQQRLWFLAQSEGPSATYNVPVAWRLRGQVDADALTEALRDVVGRQEVLRTTFPVVDGQPYQRVTPAALAVPEVTVMQAGESELAALTDQAARYVFDLAAELPVRAWLFMLGPDECVLVLLMHHIASDGWSLSVLLRDLGAAYRARLAGHAPQWPGLPVQYADYTLWQRQLLGGDQERDSVLARQVAYWQSALADLPERLELPFDRPRPAHPSYRGAHITVDLDAKLHRALVELARARQVTLFMVLQAGLAVLLSRSGAGTDIPIGVPAAGRGGDEKLYQLVGFFVNTLVLRTDLSGDPSFAELLGRVRDRDLAAYAHQDVPFERLVEVLNPIRSSAHHPLFQVMLASDDDTARQWEVPGLQAQDVPLDAGSAKFDLSLTFRSRHRPDGTPDGISGVLEYAADLFDESTVRALARRLVRLLGQVAADPALRVSGVRLLTTAEHELVVSGWNTTARDVPLTVLPELFTAQVARTPDAVALVCAGVSWTYAELDAWSSRLARYLVGLGAGPERVVAVALPRSLELVAAVLAVSKTGAAYLPIDPGYPADRIEFMLTDAAPVAVVTSRQAGGRLVTQSPLVVLDAPEVAAAVAGQPGGVVTDQDRPAPLLPAHPAYVIYTSGSTGRPKGVVVSHLGLANLSAFMISTLGATPDSRVAQLLSLSFDMSLLELLSSLPAGAALVLPEPGPLAGEELVETLRELRATHAVVAPAALAGAAPESLHELECLVVGGEALPNELAVEWSAGRRMFNAYGPTETTVCTTISAPLTGGDAPIGGPIWNVRAYVLDARLEPVPPGMAGELYLAGPCLARGYLNQPGLTAQRFVACPFGSGERMYRTGDLVRWREDGELEYRGRADEQVKVRGFRVEPGEVEAVLAAQPGVDQAVVVVREDRPGDRRLVGYVQPAAGSVLDPAGLRAAAGQVLPSHMVPSAVVVLDTLPLTANGKLDRKALPAPVFTAGAGREPSPVEKLLCELFAQLLGVERVGVDDNFFDLGGHSLLAAVLVARLEEQFGITISLRDFLADPSVSGVAGRISVSTTEQPDPRNHARRAGGTK</sequence>
<dbReference type="KEGG" id="splu:LK06_002700"/>
<dbReference type="FunFam" id="1.10.1200.10:FF:000005">
    <property type="entry name" value="Nonribosomal peptide synthetase 1"/>
    <property type="match status" value="1"/>
</dbReference>
<dbReference type="InterPro" id="IPR010071">
    <property type="entry name" value="AA_adenyl_dom"/>
</dbReference>
<dbReference type="Proteomes" id="UP000031501">
    <property type="component" value="Chromosome"/>
</dbReference>
<accession>A0A221NTM3</accession>
<dbReference type="FunFam" id="3.40.50.12780:FF:000012">
    <property type="entry name" value="Non-ribosomal peptide synthetase"/>
    <property type="match status" value="2"/>
</dbReference>
<dbReference type="CDD" id="cd19540">
    <property type="entry name" value="LCL_NRPS-like"/>
    <property type="match status" value="1"/>
</dbReference>
<name>A0A221NTM3_9ACTN</name>
<keyword evidence="3" id="KW-0596">Phosphopantetheine</keyword>
<dbReference type="PROSITE" id="PS00012">
    <property type="entry name" value="PHOSPHOPANTETHEINE"/>
    <property type="match status" value="1"/>
</dbReference>
<dbReference type="InterPro" id="IPR020845">
    <property type="entry name" value="AMP-binding_CS"/>
</dbReference>
<dbReference type="GO" id="GO:0072330">
    <property type="term" value="P:monocarboxylic acid biosynthetic process"/>
    <property type="evidence" value="ECO:0007669"/>
    <property type="project" value="UniProtKB-ARBA"/>
</dbReference>
<dbReference type="RefSeq" id="WP_078858755.1">
    <property type="nucleotide sequence ID" value="NZ_CP021080.1"/>
</dbReference>
<dbReference type="Pfam" id="PF00550">
    <property type="entry name" value="PP-binding"/>
    <property type="match status" value="2"/>
</dbReference>
<dbReference type="Gene3D" id="2.30.38.10">
    <property type="entry name" value="Luciferase, Domain 3"/>
    <property type="match status" value="2"/>
</dbReference>
<dbReference type="SUPFAM" id="SSF52777">
    <property type="entry name" value="CoA-dependent acyltransferases"/>
    <property type="match status" value="2"/>
</dbReference>
<dbReference type="GO" id="GO:0043041">
    <property type="term" value="P:amino acid activation for nonribosomal peptide biosynthetic process"/>
    <property type="evidence" value="ECO:0007669"/>
    <property type="project" value="TreeGrafter"/>
</dbReference>
<evidence type="ECO:0000313" key="7">
    <source>
        <dbReference type="EMBL" id="ASN23294.1"/>
    </source>
</evidence>
<dbReference type="Gene3D" id="3.30.559.30">
    <property type="entry name" value="Nonribosomal peptide synthetase, condensation domain"/>
    <property type="match status" value="1"/>
</dbReference>
<evidence type="ECO:0000313" key="8">
    <source>
        <dbReference type="Proteomes" id="UP000031501"/>
    </source>
</evidence>
<dbReference type="Gene3D" id="3.40.50.1820">
    <property type="entry name" value="alpha/beta hydrolase"/>
    <property type="match status" value="1"/>
</dbReference>
<comment type="cofactor">
    <cofactor evidence="1">
        <name>pantetheine 4'-phosphate</name>
        <dbReference type="ChEBI" id="CHEBI:47942"/>
    </cofactor>
</comment>
<dbReference type="InterPro" id="IPR000873">
    <property type="entry name" value="AMP-dep_synth/lig_dom"/>
</dbReference>
<evidence type="ECO:0000256" key="4">
    <source>
        <dbReference type="ARBA" id="ARBA00022553"/>
    </source>
</evidence>
<dbReference type="SUPFAM" id="SSF47336">
    <property type="entry name" value="ACP-like"/>
    <property type="match status" value="2"/>
</dbReference>